<dbReference type="STRING" id="686624.SAMN04488242_1935"/>
<keyword evidence="4" id="KW-1185">Reference proteome</keyword>
<dbReference type="Pfam" id="PF02720">
    <property type="entry name" value="DUF222"/>
    <property type="match status" value="1"/>
</dbReference>
<evidence type="ECO:0000313" key="3">
    <source>
        <dbReference type="EMBL" id="SDL55656.1"/>
    </source>
</evidence>
<feature type="region of interest" description="Disordered" evidence="1">
    <location>
        <begin position="359"/>
        <end position="383"/>
    </location>
</feature>
<dbReference type="Proteomes" id="UP000199475">
    <property type="component" value="Unassembled WGS sequence"/>
</dbReference>
<dbReference type="AlphaFoldDB" id="A0A1G9L1H7"/>
<gene>
    <name evidence="3" type="ORF">SAMN04488242_1935</name>
</gene>
<evidence type="ECO:0000313" key="4">
    <source>
        <dbReference type="Proteomes" id="UP000199475"/>
    </source>
</evidence>
<dbReference type="EMBL" id="FNGP01000003">
    <property type="protein sequence ID" value="SDL55656.1"/>
    <property type="molecule type" value="Genomic_DNA"/>
</dbReference>
<organism evidence="3 4">
    <name type="scientific">Tessaracoccus oleiagri</name>
    <dbReference type="NCBI Taxonomy" id="686624"/>
    <lineage>
        <taxon>Bacteria</taxon>
        <taxon>Bacillati</taxon>
        <taxon>Actinomycetota</taxon>
        <taxon>Actinomycetes</taxon>
        <taxon>Propionibacteriales</taxon>
        <taxon>Propionibacteriaceae</taxon>
        <taxon>Tessaracoccus</taxon>
    </lineage>
</organism>
<accession>A0A1G9L1H7</accession>
<evidence type="ECO:0000256" key="1">
    <source>
        <dbReference type="SAM" id="MobiDB-lite"/>
    </source>
</evidence>
<evidence type="ECO:0000259" key="2">
    <source>
        <dbReference type="Pfam" id="PF02720"/>
    </source>
</evidence>
<protein>
    <recommendedName>
        <fullName evidence="2">DUF222 domain-containing protein</fullName>
    </recommendedName>
</protein>
<feature type="domain" description="DUF222" evidence="2">
    <location>
        <begin position="67"/>
        <end position="329"/>
    </location>
</feature>
<proteinExistence type="predicted"/>
<dbReference type="InterPro" id="IPR003870">
    <property type="entry name" value="DUF222"/>
</dbReference>
<feature type="region of interest" description="Disordered" evidence="1">
    <location>
        <begin position="413"/>
        <end position="441"/>
    </location>
</feature>
<dbReference type="OrthoDB" id="3790359at2"/>
<sequence length="465" mass="51429">MFEMVPMTCADAFAAVAHAHEHRRAAEVAEKIALLRAAELYEVDRDAVWAVTEREIQAGSDGTPLIGEFLSLELAGLLGCSPESALWQVGQILDLRYRHPALWEAFLSGTVWFWQASKIVEACSQLSFEAVALIDRRTAHALQLWPWSRVMRELPAWIIDADPAAAAARAASARQQRGVHIGKIEDGHCTLYGRLAAEDAIALDQALDSVASTLPAPEAPDWMAHYTDGAKAQYRHDQRRASAAGIIARQAFGQDALPVELIVHVDANDLTHGTGVARVERWGTILTEYLPEFLRGSNVTVRPVLDPNMLPALDGYEPSAAMRLALQVRNPVDVFPFGTRQARACDLDHTDPYQFDRDVKGQTGLHNLGPLSRRTHRAKTHGGWRLTQPEPGVFHWRSPAGYEYIVTAAGTTRIGTPPRAAPHYVEREPEPWEDPGPSDPVWDQPLQPELIPWTIARHTLTRTAA</sequence>
<name>A0A1G9L1H7_9ACTN</name>
<feature type="compositionally biased region" description="Basic residues" evidence="1">
    <location>
        <begin position="373"/>
        <end position="382"/>
    </location>
</feature>
<dbReference type="RefSeq" id="WP_093251448.1">
    <property type="nucleotide sequence ID" value="NZ_FNGP01000003.1"/>
</dbReference>
<reference evidence="3 4" key="1">
    <citation type="submission" date="2016-10" db="EMBL/GenBank/DDBJ databases">
        <authorList>
            <person name="de Groot N.N."/>
        </authorList>
    </citation>
    <scope>NUCLEOTIDE SEQUENCE [LARGE SCALE GENOMIC DNA]</scope>
    <source>
        <strain evidence="3 4">CGMCC 1.9159</strain>
    </source>
</reference>